<dbReference type="InterPro" id="IPR003961">
    <property type="entry name" value="FN3_dom"/>
</dbReference>
<dbReference type="RefSeq" id="XP_031602575.1">
    <property type="nucleotide sequence ID" value="XM_031746715.2"/>
</dbReference>
<organism evidence="5 6">
    <name type="scientific">Oreochromis aureus</name>
    <name type="common">Israeli tilapia</name>
    <name type="synonym">Chromis aureus</name>
    <dbReference type="NCBI Taxonomy" id="47969"/>
    <lineage>
        <taxon>Eukaryota</taxon>
        <taxon>Metazoa</taxon>
        <taxon>Chordata</taxon>
        <taxon>Craniata</taxon>
        <taxon>Vertebrata</taxon>
        <taxon>Euteleostomi</taxon>
        <taxon>Actinopterygii</taxon>
        <taxon>Neopterygii</taxon>
        <taxon>Teleostei</taxon>
        <taxon>Neoteleostei</taxon>
        <taxon>Acanthomorphata</taxon>
        <taxon>Ovalentaria</taxon>
        <taxon>Cichlomorphae</taxon>
        <taxon>Cichliformes</taxon>
        <taxon>Cichlidae</taxon>
        <taxon>African cichlids</taxon>
        <taxon>Pseudocrenilabrinae</taxon>
        <taxon>Oreochromini</taxon>
        <taxon>Oreochromis</taxon>
    </lineage>
</organism>
<dbReference type="InterPro" id="IPR036116">
    <property type="entry name" value="FN3_sf"/>
</dbReference>
<dbReference type="Gene3D" id="2.60.40.10">
    <property type="entry name" value="Immunoglobulins"/>
    <property type="match status" value="1"/>
</dbReference>
<dbReference type="PANTHER" id="PTHR20859:SF87">
    <property type="entry name" value="CYTOKINE RECEPTOR FAMILY MEMBER B13-RELATED"/>
    <property type="match status" value="1"/>
</dbReference>
<dbReference type="AlphaFoldDB" id="A0A668URZ6"/>
<dbReference type="SUPFAM" id="SSF49265">
    <property type="entry name" value="Fibronectin type III"/>
    <property type="match status" value="1"/>
</dbReference>
<feature type="region of interest" description="Disordered" evidence="1">
    <location>
        <begin position="299"/>
        <end position="404"/>
    </location>
</feature>
<evidence type="ECO:0000256" key="2">
    <source>
        <dbReference type="SAM" id="Phobius"/>
    </source>
</evidence>
<feature type="transmembrane region" description="Helical" evidence="2">
    <location>
        <begin position="237"/>
        <end position="258"/>
    </location>
</feature>
<gene>
    <name evidence="5" type="primary">ifngr1l</name>
</gene>
<proteinExistence type="predicted"/>
<dbReference type="GO" id="GO:0004896">
    <property type="term" value="F:cytokine receptor activity"/>
    <property type="evidence" value="ECO:0007669"/>
    <property type="project" value="TreeGrafter"/>
</dbReference>
<name>A0A668URZ6_OREAU</name>
<evidence type="ECO:0000256" key="3">
    <source>
        <dbReference type="SAM" id="SignalP"/>
    </source>
</evidence>
<keyword evidence="6" id="KW-1185">Reference proteome</keyword>
<evidence type="ECO:0000259" key="4">
    <source>
        <dbReference type="Pfam" id="PF01108"/>
    </source>
</evidence>
<dbReference type="OMA" id="TVDHVEC"/>
<dbReference type="Proteomes" id="UP000472276">
    <property type="component" value="Unassembled WGS sequence"/>
</dbReference>
<feature type="chain" id="PRO_5044260017" description="Fibronectin type-III domain-containing protein" evidence="3">
    <location>
        <begin position="20"/>
        <end position="404"/>
    </location>
</feature>
<dbReference type="Pfam" id="PF01108">
    <property type="entry name" value="Tissue_fac"/>
    <property type="match status" value="1"/>
</dbReference>
<feature type="signal peptide" evidence="3">
    <location>
        <begin position="1"/>
        <end position="19"/>
    </location>
</feature>
<keyword evidence="2" id="KW-1133">Transmembrane helix</keyword>
<evidence type="ECO:0000313" key="6">
    <source>
        <dbReference type="Proteomes" id="UP000472276"/>
    </source>
</evidence>
<feature type="domain" description="Fibronectin type-III" evidence="4">
    <location>
        <begin position="9"/>
        <end position="100"/>
    </location>
</feature>
<evidence type="ECO:0000313" key="5">
    <source>
        <dbReference type="Ensembl" id="ENSOABP00000041454.2"/>
    </source>
</evidence>
<keyword evidence="2" id="KW-0812">Transmembrane</keyword>
<protein>
    <recommendedName>
        <fullName evidence="4">Fibronectin type-III domain-containing protein</fullName>
    </recommendedName>
</protein>
<evidence type="ECO:0000256" key="1">
    <source>
        <dbReference type="SAM" id="MobiDB-lite"/>
    </source>
</evidence>
<reference evidence="5" key="1">
    <citation type="submission" date="2025-08" db="UniProtKB">
        <authorList>
            <consortium name="Ensembl"/>
        </authorList>
    </citation>
    <scope>IDENTIFICATION</scope>
</reference>
<dbReference type="PANTHER" id="PTHR20859">
    <property type="entry name" value="INTERFERON/INTERLEUKIN RECEPTOR"/>
    <property type="match status" value="1"/>
</dbReference>
<dbReference type="KEGG" id="oau:116325733"/>
<keyword evidence="2" id="KW-0472">Membrane</keyword>
<accession>A0A668URZ6</accession>
<dbReference type="InterPro" id="IPR050650">
    <property type="entry name" value="Type-II_Cytokine-TF_Rcpt"/>
</dbReference>
<sequence length="404" mass="44848">MDSFHAVFLYFSCMTVVASRVLPPTNVTLHCRNFHNVLKWSYPEDTTGLLFRLDIGAYQNPPDNPTRNTPALQADLSFLSHPKDEYYVTVTAVVNGSESKPAPSDGITFSYFHESLVGTKCYLDLPPVNVTAQRDNKVQISFVNPIVFHCQKMKENKTKCLKDNGSKDSSFKVKILNQTHSFTCEERVCENTLPVDAAQPEHCVNITGQTSQGTLVKAKQLYCAKPFHEPSQSNFTAVYVVSAILAVATFGVILFMAFQKLTKPPNSFSNIWEFPKSLSRPMNTPESVTVDHVECSKRCDEVEPSSPTPLLSQTEEEDGTRFTNYDSRFPIRVSHNGDMSNVMEEEQPNGEGPGYMVGNTGLHNENPDSGDENPGSGYEKRDTVVVELGPDELAKGYRGPVAPE</sequence>
<dbReference type="InterPro" id="IPR013783">
    <property type="entry name" value="Ig-like_fold"/>
</dbReference>
<keyword evidence="3" id="KW-0732">Signal</keyword>
<dbReference type="GeneID" id="116325733"/>
<dbReference type="GO" id="GO:0005886">
    <property type="term" value="C:plasma membrane"/>
    <property type="evidence" value="ECO:0007669"/>
    <property type="project" value="TreeGrafter"/>
</dbReference>
<dbReference type="Ensembl" id="ENSOABT00000042570.2">
    <property type="protein sequence ID" value="ENSOABP00000041454.2"/>
    <property type="gene ID" value="ENSOABG00000018770.2"/>
</dbReference>
<reference evidence="5" key="2">
    <citation type="submission" date="2025-09" db="UniProtKB">
        <authorList>
            <consortium name="Ensembl"/>
        </authorList>
    </citation>
    <scope>IDENTIFICATION</scope>
</reference>
<dbReference type="CTD" id="794493"/>